<reference evidence="2 3" key="1">
    <citation type="submission" date="2024-02" db="EMBL/GenBank/DDBJ databases">
        <title>Discinaceae phylogenomics.</title>
        <authorList>
            <person name="Dirks A.C."/>
            <person name="James T.Y."/>
        </authorList>
    </citation>
    <scope>NUCLEOTIDE SEQUENCE [LARGE SCALE GENOMIC DNA]</scope>
    <source>
        <strain evidence="2 3">ACD0624</strain>
    </source>
</reference>
<dbReference type="SFLD" id="SFLDS00019">
    <property type="entry name" value="Glutathione_Transferase_(cytos"/>
    <property type="match status" value="1"/>
</dbReference>
<keyword evidence="3" id="KW-1185">Reference proteome</keyword>
<dbReference type="InterPro" id="IPR050983">
    <property type="entry name" value="GST_Omega/HSP26"/>
</dbReference>
<accession>A0ABR3GVU1</accession>
<dbReference type="PROSITE" id="PS50404">
    <property type="entry name" value="GST_NTER"/>
    <property type="match status" value="1"/>
</dbReference>
<sequence length="426" mass="47438">MKIKVVETIVEDGSGIGKTFTIERVRKEGLPQRTRLGDPLDGMGGEGSVTNGQVLSHQLEDVMGLGNDMGIDGVDIQLNDHSGGGQQGLTLMTSGKVPELDQYGIPGLLGEVHRHSLEESDRIKKCTVEREGIKRQREMKKVQVSPIEPMTPSPQTIARFLSWGFIAVSGLWSFHYFLGLVKYVALPFVQRVWIALEVKGLNYQYIEVDPYKKPQSLLDINPRGLVPALKHGDWGCYESTVLLEYLEDLEVGTSLLPQHPQLKATSRLWVDHVNRNIVPGFYRYLQAQDQTKQVEFADELNLEISKIVDAADAVGPFFLVGYPTMVILVAPHKYPKTAGSIAVRDHFDTGSLFDTHSDPGPDPPVFRYLWPTSTYRELQRTIHDIRGCFNCTLVITTVKGFASLQGMAFGAARNSTRTLDQRTGSE</sequence>
<dbReference type="PANTHER" id="PTHR43968:SF6">
    <property type="entry name" value="GLUTATHIONE S-TRANSFERASE OMEGA"/>
    <property type="match status" value="1"/>
</dbReference>
<dbReference type="InterPro" id="IPR040079">
    <property type="entry name" value="Glutathione_S-Trfase"/>
</dbReference>
<dbReference type="Gene3D" id="1.20.1050.10">
    <property type="match status" value="1"/>
</dbReference>
<dbReference type="Gene3D" id="3.40.30.10">
    <property type="entry name" value="Glutaredoxin"/>
    <property type="match status" value="1"/>
</dbReference>
<dbReference type="SFLD" id="SFLDG00358">
    <property type="entry name" value="Main_(cytGST)"/>
    <property type="match status" value="1"/>
</dbReference>
<dbReference type="EMBL" id="JBBBZM010000007">
    <property type="protein sequence ID" value="KAL0639953.1"/>
    <property type="molecule type" value="Genomic_DNA"/>
</dbReference>
<name>A0ABR3GVU1_9PEZI</name>
<gene>
    <name evidence="2" type="ORF">Q9L58_001045</name>
</gene>
<dbReference type="InterPro" id="IPR036249">
    <property type="entry name" value="Thioredoxin-like_sf"/>
</dbReference>
<evidence type="ECO:0000313" key="3">
    <source>
        <dbReference type="Proteomes" id="UP001447188"/>
    </source>
</evidence>
<dbReference type="Proteomes" id="UP001447188">
    <property type="component" value="Unassembled WGS sequence"/>
</dbReference>
<feature type="domain" description="GST N-terminal" evidence="1">
    <location>
        <begin position="176"/>
        <end position="254"/>
    </location>
</feature>
<comment type="caution">
    <text evidence="2">The sequence shown here is derived from an EMBL/GenBank/DDBJ whole genome shotgun (WGS) entry which is preliminary data.</text>
</comment>
<dbReference type="Pfam" id="PF13417">
    <property type="entry name" value="GST_N_3"/>
    <property type="match status" value="1"/>
</dbReference>
<dbReference type="SUPFAM" id="SSF52833">
    <property type="entry name" value="Thioredoxin-like"/>
    <property type="match status" value="1"/>
</dbReference>
<dbReference type="InterPro" id="IPR004045">
    <property type="entry name" value="Glutathione_S-Trfase_N"/>
</dbReference>
<protein>
    <recommendedName>
        <fullName evidence="1">GST N-terminal domain-containing protein</fullName>
    </recommendedName>
</protein>
<evidence type="ECO:0000259" key="1">
    <source>
        <dbReference type="PROSITE" id="PS50404"/>
    </source>
</evidence>
<evidence type="ECO:0000313" key="2">
    <source>
        <dbReference type="EMBL" id="KAL0639953.1"/>
    </source>
</evidence>
<organism evidence="2 3">
    <name type="scientific">Discina gigas</name>
    <dbReference type="NCBI Taxonomy" id="1032678"/>
    <lineage>
        <taxon>Eukaryota</taxon>
        <taxon>Fungi</taxon>
        <taxon>Dikarya</taxon>
        <taxon>Ascomycota</taxon>
        <taxon>Pezizomycotina</taxon>
        <taxon>Pezizomycetes</taxon>
        <taxon>Pezizales</taxon>
        <taxon>Discinaceae</taxon>
        <taxon>Discina</taxon>
    </lineage>
</organism>
<proteinExistence type="predicted"/>
<dbReference type="PANTHER" id="PTHR43968">
    <property type="match status" value="1"/>
</dbReference>